<evidence type="ECO:0000313" key="12">
    <source>
        <dbReference type="Proteomes" id="UP000606870"/>
    </source>
</evidence>
<evidence type="ECO:0000256" key="5">
    <source>
        <dbReference type="ARBA" id="ARBA00022842"/>
    </source>
</evidence>
<dbReference type="InterPro" id="IPR050646">
    <property type="entry name" value="Cas1"/>
</dbReference>
<feature type="binding site" evidence="10">
    <location>
        <position position="158"/>
    </location>
    <ligand>
        <name>Mn(2+)</name>
        <dbReference type="ChEBI" id="CHEBI:29035"/>
    </ligand>
</feature>
<dbReference type="PANTHER" id="PTHR34353:SF2">
    <property type="entry name" value="CRISPR-ASSOCIATED ENDONUCLEASE CAS1 1"/>
    <property type="match status" value="1"/>
</dbReference>
<evidence type="ECO:0000256" key="10">
    <source>
        <dbReference type="HAMAP-Rule" id="MF_01470"/>
    </source>
</evidence>
<organism evidence="11 12">
    <name type="scientific">Megasphaera hominis</name>
    <dbReference type="NCBI Taxonomy" id="159836"/>
    <lineage>
        <taxon>Bacteria</taxon>
        <taxon>Bacillati</taxon>
        <taxon>Bacillota</taxon>
        <taxon>Negativicutes</taxon>
        <taxon>Veillonellales</taxon>
        <taxon>Veillonellaceae</taxon>
        <taxon>Megasphaera</taxon>
    </lineage>
</organism>
<evidence type="ECO:0000256" key="8">
    <source>
        <dbReference type="ARBA" id="ARBA00023211"/>
    </source>
</evidence>
<dbReference type="Gene3D" id="1.20.120.920">
    <property type="entry name" value="CRISPR-associated endonuclease Cas1, C-terminal domain"/>
    <property type="match status" value="1"/>
</dbReference>
<evidence type="ECO:0000256" key="4">
    <source>
        <dbReference type="ARBA" id="ARBA00022801"/>
    </source>
</evidence>
<dbReference type="Proteomes" id="UP000606870">
    <property type="component" value="Unassembled WGS sequence"/>
</dbReference>
<feature type="binding site" evidence="10">
    <location>
        <position position="223"/>
    </location>
    <ligand>
        <name>Mn(2+)</name>
        <dbReference type="ChEBI" id="CHEBI:29035"/>
    </ligand>
</feature>
<comment type="similarity">
    <text evidence="10">Belongs to the CRISPR-associated endonuclease Cas1 family.</text>
</comment>
<dbReference type="GO" id="GO:0004519">
    <property type="term" value="F:endonuclease activity"/>
    <property type="evidence" value="ECO:0007669"/>
    <property type="project" value="UniProtKB-KW"/>
</dbReference>
<keyword evidence="5 10" id="KW-0460">Magnesium</keyword>
<keyword evidence="1 10" id="KW-0540">Nuclease</keyword>
<dbReference type="CDD" id="cd09634">
    <property type="entry name" value="Cas1_I-II-III"/>
    <property type="match status" value="1"/>
</dbReference>
<dbReference type="HAMAP" id="MF_01470">
    <property type="entry name" value="Cas1"/>
    <property type="match status" value="1"/>
</dbReference>
<keyword evidence="2 10" id="KW-0479">Metal-binding</keyword>
<evidence type="ECO:0000256" key="7">
    <source>
        <dbReference type="ARBA" id="ARBA00023125"/>
    </source>
</evidence>
<feature type="binding site" evidence="10">
    <location>
        <position position="238"/>
    </location>
    <ligand>
        <name>Mn(2+)</name>
        <dbReference type="ChEBI" id="CHEBI:29035"/>
    </ligand>
</feature>
<keyword evidence="4 10" id="KW-0378">Hydrolase</keyword>
<proteinExistence type="inferred from homology"/>
<comment type="function">
    <text evidence="10">CRISPR (clustered regularly interspaced short palindromic repeat), is an adaptive immune system that provides protection against mobile genetic elements (viruses, transposable elements and conjugative plasmids). CRISPR clusters contain spacers, sequences complementary to antecedent mobile elements, and target invading nucleic acids. CRISPR clusters are transcribed and processed into CRISPR RNA (crRNA). Acts as a dsDNA endonuclease. Involved in the integration of spacer DNA into the CRISPR cassette.</text>
</comment>
<evidence type="ECO:0000256" key="9">
    <source>
        <dbReference type="ARBA" id="ARBA00038592"/>
    </source>
</evidence>
<name>A0ABR6VL22_9FIRM</name>
<evidence type="ECO:0000256" key="1">
    <source>
        <dbReference type="ARBA" id="ARBA00022722"/>
    </source>
</evidence>
<dbReference type="Pfam" id="PF01867">
    <property type="entry name" value="Cas_Cas1"/>
    <property type="match status" value="1"/>
</dbReference>
<dbReference type="InterPro" id="IPR042206">
    <property type="entry name" value="CRISPR-assoc_Cas1_C"/>
</dbReference>
<comment type="subunit">
    <text evidence="9 10">Homodimer, forms a heterotetramer with a Cas2 homodimer.</text>
</comment>
<dbReference type="RefSeq" id="WP_186504518.1">
    <property type="nucleotide sequence ID" value="NZ_JACOGK010000053.1"/>
</dbReference>
<accession>A0ABR6VL22</accession>
<keyword evidence="7 10" id="KW-0238">DNA-binding</keyword>
<evidence type="ECO:0000256" key="2">
    <source>
        <dbReference type="ARBA" id="ARBA00022723"/>
    </source>
</evidence>
<keyword evidence="12" id="KW-1185">Reference proteome</keyword>
<evidence type="ECO:0000256" key="3">
    <source>
        <dbReference type="ARBA" id="ARBA00022759"/>
    </source>
</evidence>
<keyword evidence="8 10" id="KW-0464">Manganese</keyword>
<dbReference type="InterPro" id="IPR002729">
    <property type="entry name" value="CRISPR-assoc_Cas1"/>
</dbReference>
<protein>
    <recommendedName>
        <fullName evidence="10">CRISPR-associated endonuclease Cas1</fullName>
        <ecNumber evidence="10">3.1.-.-</ecNumber>
    </recommendedName>
</protein>
<dbReference type="Gene3D" id="3.100.10.20">
    <property type="entry name" value="CRISPR-associated endonuclease Cas1, N-terminal domain"/>
    <property type="match status" value="1"/>
</dbReference>
<keyword evidence="6 10" id="KW-0051">Antiviral defense</keyword>
<sequence>MTSLYVTEGGSFIKRKGGHIIIGRNNEVMMEVPLEKIEDITVVDNVHISSGLMTDFIKRGVPITWLSGYGKYFGTLVNTEQVDIIKHKKQFELASDGTFNFNLAMKVILAKINNQLTILRRYKRNVPEGLINQQIHNIVSIRKHIHEAEKTDELMGYEGIISKLYFEAIGKMVPEEFSFSRRSKHPPLDPFNSMLSLGYSMLFNEILSAVVSHGLHPFVGFCHSMSKGHPALVSDLIEEWRAPVVDALVLSLVKKNMLDLDCFDMSENGCYLNAEGRKIFLKAYNKKIRSKNQYLEGEYSYRESIVRQCRNYVGAMMHEDLSKYTPLEIF</sequence>
<comment type="caution">
    <text evidence="11">The sequence shown here is derived from an EMBL/GenBank/DDBJ whole genome shotgun (WGS) entry which is preliminary data.</text>
</comment>
<comment type="cofactor">
    <cofactor evidence="10">
        <name>Mg(2+)</name>
        <dbReference type="ChEBI" id="CHEBI:18420"/>
    </cofactor>
    <cofactor evidence="10">
        <name>Mn(2+)</name>
        <dbReference type="ChEBI" id="CHEBI:29035"/>
    </cofactor>
</comment>
<reference evidence="11 12" key="1">
    <citation type="submission" date="2020-08" db="EMBL/GenBank/DDBJ databases">
        <authorList>
            <person name="Liu C."/>
            <person name="Sun Q."/>
        </authorList>
    </citation>
    <scope>NUCLEOTIDE SEQUENCE [LARGE SCALE GENOMIC DNA]</scope>
    <source>
        <strain evidence="11 12">NSJ-59</strain>
    </source>
</reference>
<dbReference type="NCBIfam" id="TIGR00287">
    <property type="entry name" value="cas1"/>
    <property type="match status" value="1"/>
</dbReference>
<evidence type="ECO:0000313" key="11">
    <source>
        <dbReference type="EMBL" id="MBC3537950.1"/>
    </source>
</evidence>
<evidence type="ECO:0000256" key="6">
    <source>
        <dbReference type="ARBA" id="ARBA00023118"/>
    </source>
</evidence>
<gene>
    <name evidence="10 11" type="primary">cas1</name>
    <name evidence="11" type="ORF">H8J70_11940</name>
</gene>
<dbReference type="EC" id="3.1.-.-" evidence="10"/>
<dbReference type="InterPro" id="IPR042211">
    <property type="entry name" value="CRISPR-assoc_Cas1_N"/>
</dbReference>
<keyword evidence="3 10" id="KW-0255">Endonuclease</keyword>
<dbReference type="EMBL" id="JACOGK010000053">
    <property type="protein sequence ID" value="MBC3537950.1"/>
    <property type="molecule type" value="Genomic_DNA"/>
</dbReference>
<dbReference type="PANTHER" id="PTHR34353">
    <property type="entry name" value="CRISPR-ASSOCIATED ENDONUCLEASE CAS1 1"/>
    <property type="match status" value="1"/>
</dbReference>